<organism evidence="2 3">
    <name type="scientific">Panagrolaimus davidi</name>
    <dbReference type="NCBI Taxonomy" id="227884"/>
    <lineage>
        <taxon>Eukaryota</taxon>
        <taxon>Metazoa</taxon>
        <taxon>Ecdysozoa</taxon>
        <taxon>Nematoda</taxon>
        <taxon>Chromadorea</taxon>
        <taxon>Rhabditida</taxon>
        <taxon>Tylenchina</taxon>
        <taxon>Panagrolaimomorpha</taxon>
        <taxon>Panagrolaimoidea</taxon>
        <taxon>Panagrolaimidae</taxon>
        <taxon>Panagrolaimus</taxon>
    </lineage>
</organism>
<dbReference type="Proteomes" id="UP000887578">
    <property type="component" value="Unplaced"/>
</dbReference>
<feature type="signal peptide" evidence="1">
    <location>
        <begin position="1"/>
        <end position="18"/>
    </location>
</feature>
<dbReference type="WBParaSite" id="PDA_v2.g10653.t1">
    <property type="protein sequence ID" value="PDA_v2.g10653.t1"/>
    <property type="gene ID" value="PDA_v2.g10653"/>
</dbReference>
<evidence type="ECO:0000256" key="1">
    <source>
        <dbReference type="SAM" id="SignalP"/>
    </source>
</evidence>
<dbReference type="AlphaFoldDB" id="A0A914NYV7"/>
<evidence type="ECO:0000313" key="3">
    <source>
        <dbReference type="WBParaSite" id="PDA_v2.g10653.t1"/>
    </source>
</evidence>
<evidence type="ECO:0000313" key="2">
    <source>
        <dbReference type="Proteomes" id="UP000887578"/>
    </source>
</evidence>
<keyword evidence="2" id="KW-1185">Reference proteome</keyword>
<name>A0A914NYV7_9BILA</name>
<protein>
    <submittedName>
        <fullName evidence="3">Uncharacterized protein</fullName>
    </submittedName>
</protein>
<reference evidence="3" key="1">
    <citation type="submission" date="2022-11" db="UniProtKB">
        <authorList>
            <consortium name="WormBaseParasite"/>
        </authorList>
    </citation>
    <scope>IDENTIFICATION</scope>
</reference>
<accession>A0A914NYV7</accession>
<keyword evidence="1" id="KW-0732">Signal</keyword>
<proteinExistence type="predicted"/>
<sequence length="151" mass="16913">MFSKVVLLFAGLFVVINAADILSGHQGPEDVDKKQSMETTITLSDSGLLKGTTILRAKHLVKGFTGGVAVFFLDENKKELWHSEWQSFGVNLHSSRTAEWNAQVPKEILSKIKNFSIVQKHTPTDRVYKWIQDPENMKKVVGVIQFITAGK</sequence>
<feature type="chain" id="PRO_5037317968" evidence="1">
    <location>
        <begin position="19"/>
        <end position="151"/>
    </location>
</feature>